<dbReference type="InterPro" id="IPR036282">
    <property type="entry name" value="Glutathione-S-Trfase_C_sf"/>
</dbReference>
<gene>
    <name evidence="5" type="ORF">CLODIP_2_CD02562</name>
</gene>
<dbReference type="Pfam" id="PF00043">
    <property type="entry name" value="GST_C"/>
    <property type="match status" value="1"/>
</dbReference>
<dbReference type="FunFam" id="3.40.30.10:FF:000034">
    <property type="entry name" value="glutathione S-transferase 1"/>
    <property type="match status" value="1"/>
</dbReference>
<dbReference type="Gene3D" id="1.20.1050.10">
    <property type="match status" value="1"/>
</dbReference>
<dbReference type="PROSITE" id="PS50405">
    <property type="entry name" value="GST_CTER"/>
    <property type="match status" value="1"/>
</dbReference>
<dbReference type="PANTHER" id="PTHR43969">
    <property type="entry name" value="GLUTATHIONE S TRANSFERASE D10, ISOFORM A-RELATED"/>
    <property type="match status" value="1"/>
</dbReference>
<feature type="domain" description="GST C-terminal" evidence="4">
    <location>
        <begin position="97"/>
        <end position="225"/>
    </location>
</feature>
<evidence type="ECO:0000256" key="1">
    <source>
        <dbReference type="ARBA" id="ARBA00011738"/>
    </source>
</evidence>
<comment type="similarity">
    <text evidence="2">Belongs to the GST superfamily.</text>
</comment>
<proteinExistence type="inferred from homology"/>
<dbReference type="CDD" id="cd03045">
    <property type="entry name" value="GST_N_Delta_Epsilon"/>
    <property type="match status" value="1"/>
</dbReference>
<evidence type="ECO:0000313" key="6">
    <source>
        <dbReference type="Proteomes" id="UP000494165"/>
    </source>
</evidence>
<dbReference type="FunFam" id="1.20.1050.10:FF:000007">
    <property type="entry name" value="Glutathione S-transferase 1-1"/>
    <property type="match status" value="1"/>
</dbReference>
<dbReference type="Pfam" id="PF02798">
    <property type="entry name" value="GST_N"/>
    <property type="match status" value="1"/>
</dbReference>
<dbReference type="InterPro" id="IPR004045">
    <property type="entry name" value="Glutathione_S-Trfase_N"/>
</dbReference>
<sequence>MGSSSSKSGKLVLYYDERSAPCRAVLLTAAALNIKLKLKRLDLLAKETLNPDFVKINPQHCLPTLKDGDFVLWESRAILQYLVNQYGKADNTLYPLDPKKRALVDARLNFDAGYFNPRLGAFMNKFAVEKVSDEESVKKLGEALDLLNTFLEGNEWVACETATIADISLAAGVSNLELFEQCGLKNYPNVVKWLQNCKKNLKGYDDANQKGIDALHAGIQKLMASEN</sequence>
<dbReference type="CDD" id="cd03177">
    <property type="entry name" value="GST_C_Delta_Epsilon"/>
    <property type="match status" value="1"/>
</dbReference>
<dbReference type="AlphaFoldDB" id="A0A8S1CL51"/>
<dbReference type="SUPFAM" id="SSF52833">
    <property type="entry name" value="Thioredoxin-like"/>
    <property type="match status" value="1"/>
</dbReference>
<comment type="caution">
    <text evidence="5">The sequence shown here is derived from an EMBL/GenBank/DDBJ whole genome shotgun (WGS) entry which is preliminary data.</text>
</comment>
<dbReference type="SFLD" id="SFLDG00358">
    <property type="entry name" value="Main_(cytGST)"/>
    <property type="match status" value="1"/>
</dbReference>
<accession>A0A8S1CL51</accession>
<evidence type="ECO:0008006" key="7">
    <source>
        <dbReference type="Google" id="ProtNLM"/>
    </source>
</evidence>
<dbReference type="Proteomes" id="UP000494165">
    <property type="component" value="Unassembled WGS sequence"/>
</dbReference>
<dbReference type="GO" id="GO:0006749">
    <property type="term" value="P:glutathione metabolic process"/>
    <property type="evidence" value="ECO:0007669"/>
    <property type="project" value="TreeGrafter"/>
</dbReference>
<dbReference type="SUPFAM" id="SSF47616">
    <property type="entry name" value="GST C-terminal domain-like"/>
    <property type="match status" value="1"/>
</dbReference>
<dbReference type="OrthoDB" id="2309723at2759"/>
<dbReference type="InterPro" id="IPR004046">
    <property type="entry name" value="GST_C"/>
</dbReference>
<dbReference type="InterPro" id="IPR040079">
    <property type="entry name" value="Glutathione_S-Trfase"/>
</dbReference>
<dbReference type="GO" id="GO:0004364">
    <property type="term" value="F:glutathione transferase activity"/>
    <property type="evidence" value="ECO:0007669"/>
    <property type="project" value="TreeGrafter"/>
</dbReference>
<reference evidence="5 6" key="1">
    <citation type="submission" date="2020-04" db="EMBL/GenBank/DDBJ databases">
        <authorList>
            <person name="Alioto T."/>
            <person name="Alioto T."/>
            <person name="Gomez Garrido J."/>
        </authorList>
    </citation>
    <scope>NUCLEOTIDE SEQUENCE [LARGE SCALE GENOMIC DNA]</scope>
</reference>
<dbReference type="SFLD" id="SFLDG01153">
    <property type="entry name" value="Main.4:_Theta-like"/>
    <property type="match status" value="1"/>
</dbReference>
<organism evidence="5 6">
    <name type="scientific">Cloeon dipterum</name>
    <dbReference type="NCBI Taxonomy" id="197152"/>
    <lineage>
        <taxon>Eukaryota</taxon>
        <taxon>Metazoa</taxon>
        <taxon>Ecdysozoa</taxon>
        <taxon>Arthropoda</taxon>
        <taxon>Hexapoda</taxon>
        <taxon>Insecta</taxon>
        <taxon>Pterygota</taxon>
        <taxon>Palaeoptera</taxon>
        <taxon>Ephemeroptera</taxon>
        <taxon>Pisciforma</taxon>
        <taxon>Baetidae</taxon>
        <taxon>Cloeon</taxon>
    </lineage>
</organism>
<dbReference type="InterPro" id="IPR010987">
    <property type="entry name" value="Glutathione-S-Trfase_C-like"/>
</dbReference>
<dbReference type="EMBL" id="CADEPI010000042">
    <property type="protein sequence ID" value="CAB3368998.1"/>
    <property type="molecule type" value="Genomic_DNA"/>
</dbReference>
<dbReference type="Gene3D" id="3.40.30.10">
    <property type="entry name" value="Glutaredoxin"/>
    <property type="match status" value="1"/>
</dbReference>
<comment type="subunit">
    <text evidence="1">Homodimer.</text>
</comment>
<dbReference type="PANTHER" id="PTHR43969:SF9">
    <property type="entry name" value="GLUTATHIONE S TRANSFERASE D10, ISOFORM A-RELATED"/>
    <property type="match status" value="1"/>
</dbReference>
<evidence type="ECO:0000259" key="4">
    <source>
        <dbReference type="PROSITE" id="PS50405"/>
    </source>
</evidence>
<name>A0A8S1CL51_9INSE</name>
<evidence type="ECO:0000259" key="3">
    <source>
        <dbReference type="PROSITE" id="PS50404"/>
    </source>
</evidence>
<dbReference type="SFLD" id="SFLDS00019">
    <property type="entry name" value="Glutathione_Transferase_(cytos"/>
    <property type="match status" value="1"/>
</dbReference>
<evidence type="ECO:0000313" key="5">
    <source>
        <dbReference type="EMBL" id="CAB3368998.1"/>
    </source>
</evidence>
<dbReference type="PROSITE" id="PS50404">
    <property type="entry name" value="GST_NTER"/>
    <property type="match status" value="1"/>
</dbReference>
<keyword evidence="6" id="KW-1185">Reference proteome</keyword>
<protein>
    <recommendedName>
        <fullName evidence="7">Glutathione transferase</fullName>
    </recommendedName>
</protein>
<feature type="domain" description="GST N-terminal" evidence="3">
    <location>
        <begin position="9"/>
        <end position="90"/>
    </location>
</feature>
<evidence type="ECO:0000256" key="2">
    <source>
        <dbReference type="RuleBase" id="RU003494"/>
    </source>
</evidence>
<dbReference type="InterPro" id="IPR036249">
    <property type="entry name" value="Thioredoxin-like_sf"/>
</dbReference>